<accession>A0A540X0E4</accession>
<protein>
    <submittedName>
        <fullName evidence="1">Uncharacterized protein</fullName>
    </submittedName>
</protein>
<name>A0A540X0E4_9BACT</name>
<dbReference type="Proteomes" id="UP000315369">
    <property type="component" value="Unassembled WGS sequence"/>
</dbReference>
<evidence type="ECO:0000313" key="1">
    <source>
        <dbReference type="EMBL" id="TQF14748.1"/>
    </source>
</evidence>
<dbReference type="AlphaFoldDB" id="A0A540X0E4"/>
<keyword evidence="2" id="KW-1185">Reference proteome</keyword>
<evidence type="ECO:0000313" key="2">
    <source>
        <dbReference type="Proteomes" id="UP000315369"/>
    </source>
</evidence>
<sequence>MRPAIHVLEHVSRVAPLGIRFRDEATGASVGEGLRVSAFPEGQPALRRESVVNRSGLHLLMNLPGLRDLEFGGEHAGDDAWWAALPSRRPYTIEVHDTLNRFVSCAFRAALPHRGLFALDCVNSPPSPLSPPSPSVPLFSAPTRQSAVPMAVVRAELWDTKAKAPASWALVEVTPTGGITARGMTDERGRLALFFPYPAPVDFAPGSPVDASSLPPGLPLLEQTWLLQLRVRHDYRAPGTALPDVCTTLSQPPAGVWADTGSPQALLEPTLRYGQELVLRTQDAPASRLWITPTGSPP</sequence>
<proteinExistence type="predicted"/>
<gene>
    <name evidence="1" type="ORF">FJV41_17285</name>
</gene>
<reference evidence="1 2" key="1">
    <citation type="submission" date="2019-06" db="EMBL/GenBank/DDBJ databases">
        <authorList>
            <person name="Livingstone P."/>
            <person name="Whitworth D."/>
        </authorList>
    </citation>
    <scope>NUCLEOTIDE SEQUENCE [LARGE SCALE GENOMIC DNA]</scope>
    <source>
        <strain evidence="1 2">AM401</strain>
    </source>
</reference>
<dbReference type="RefSeq" id="WP_141643600.1">
    <property type="nucleotide sequence ID" value="NZ_VIFM01000060.1"/>
</dbReference>
<organism evidence="1 2">
    <name type="scientific">Myxococcus llanfairpwllgwyngyllgogerychwyrndrobwllllantysiliogogogochensis</name>
    <dbReference type="NCBI Taxonomy" id="2590453"/>
    <lineage>
        <taxon>Bacteria</taxon>
        <taxon>Pseudomonadati</taxon>
        <taxon>Myxococcota</taxon>
        <taxon>Myxococcia</taxon>
        <taxon>Myxococcales</taxon>
        <taxon>Cystobacterineae</taxon>
        <taxon>Myxococcaceae</taxon>
        <taxon>Myxococcus</taxon>
    </lineage>
</organism>
<dbReference type="EMBL" id="VIFM01000060">
    <property type="protein sequence ID" value="TQF14748.1"/>
    <property type="molecule type" value="Genomic_DNA"/>
</dbReference>
<dbReference type="OrthoDB" id="5503816at2"/>
<comment type="caution">
    <text evidence="1">The sequence shown here is derived from an EMBL/GenBank/DDBJ whole genome shotgun (WGS) entry which is preliminary data.</text>
</comment>